<reference evidence="2 3" key="1">
    <citation type="submission" date="2020-02" db="EMBL/GenBank/DDBJ databases">
        <authorList>
            <person name="Kim M.K."/>
        </authorList>
    </citation>
    <scope>NUCLEOTIDE SEQUENCE [LARGE SCALE GENOMIC DNA]</scope>
    <source>
        <strain evidence="2 3">17J57-3</strain>
    </source>
</reference>
<keyword evidence="1" id="KW-0732">Signal</keyword>
<comment type="caution">
    <text evidence="2">The sequence shown here is derived from an EMBL/GenBank/DDBJ whole genome shotgun (WGS) entry which is preliminary data.</text>
</comment>
<dbReference type="SUPFAM" id="SSF53254">
    <property type="entry name" value="Phosphoglycerate mutase-like"/>
    <property type="match status" value="1"/>
</dbReference>
<dbReference type="Pfam" id="PF00300">
    <property type="entry name" value="His_Phos_1"/>
    <property type="match status" value="1"/>
</dbReference>
<dbReference type="EMBL" id="JAAIVB010000078">
    <property type="protein sequence ID" value="NEX63974.1"/>
    <property type="molecule type" value="Genomic_DNA"/>
</dbReference>
<protein>
    <recommendedName>
        <fullName evidence="4">Histidine phosphatase family protein</fullName>
    </recommendedName>
</protein>
<dbReference type="RefSeq" id="WP_163967905.1">
    <property type="nucleotide sequence ID" value="NZ_JAAIVB010000078.1"/>
</dbReference>
<keyword evidence="3" id="KW-1185">Reference proteome</keyword>
<gene>
    <name evidence="2" type="ORF">G3574_23070</name>
</gene>
<evidence type="ECO:0000313" key="2">
    <source>
        <dbReference type="EMBL" id="NEX63974.1"/>
    </source>
</evidence>
<feature type="signal peptide" evidence="1">
    <location>
        <begin position="1"/>
        <end position="25"/>
    </location>
</feature>
<dbReference type="AlphaFoldDB" id="A0A6B3STI5"/>
<accession>A0A6B3STI5</accession>
<dbReference type="CDD" id="cd07040">
    <property type="entry name" value="HP"/>
    <property type="match status" value="1"/>
</dbReference>
<evidence type="ECO:0000256" key="1">
    <source>
        <dbReference type="SAM" id="SignalP"/>
    </source>
</evidence>
<feature type="chain" id="PRO_5025516378" description="Histidine phosphatase family protein" evidence="1">
    <location>
        <begin position="26"/>
        <end position="213"/>
    </location>
</feature>
<dbReference type="Gene3D" id="3.40.50.1240">
    <property type="entry name" value="Phosphoglycerate mutase-like"/>
    <property type="match status" value="1"/>
</dbReference>
<name>A0A6B3STI5_9BURK</name>
<sequence>MLPSLFRGCRSALLLLSLACGLAAAIEPVIPDVQSSAPVAGRALSDAALGDALRKGGYVIYFRHTQTDFSKTDAGMQNYGDCANQRLLSVQGKETARRIGNAIRKLRLPVQEVLSSPYCRTMDTARLIFGEEKVKSRNEIREEQGANYPGLKILLATPVASGSLRWIIGHGTPFRSIAGPPHLAEGEAAVLEPTGSGWAVVARIQPDQWNLLR</sequence>
<dbReference type="InterPro" id="IPR029033">
    <property type="entry name" value="His_PPase_superfam"/>
</dbReference>
<organism evidence="2 3">
    <name type="scientific">Noviherbaspirillum galbum</name>
    <dbReference type="NCBI Taxonomy" id="2709383"/>
    <lineage>
        <taxon>Bacteria</taxon>
        <taxon>Pseudomonadati</taxon>
        <taxon>Pseudomonadota</taxon>
        <taxon>Betaproteobacteria</taxon>
        <taxon>Burkholderiales</taxon>
        <taxon>Oxalobacteraceae</taxon>
        <taxon>Noviherbaspirillum</taxon>
    </lineage>
</organism>
<evidence type="ECO:0008006" key="4">
    <source>
        <dbReference type="Google" id="ProtNLM"/>
    </source>
</evidence>
<proteinExistence type="predicted"/>
<dbReference type="Proteomes" id="UP000482155">
    <property type="component" value="Unassembled WGS sequence"/>
</dbReference>
<evidence type="ECO:0000313" key="3">
    <source>
        <dbReference type="Proteomes" id="UP000482155"/>
    </source>
</evidence>
<dbReference type="InterPro" id="IPR013078">
    <property type="entry name" value="His_Pase_superF_clade-1"/>
</dbReference>